<accession>A0A9X1V8V8</accession>
<protein>
    <recommendedName>
        <fullName evidence="4">NEAT domain-containing protein</fullName>
    </recommendedName>
</protein>
<keyword evidence="1" id="KW-0732">Signal</keyword>
<feature type="chain" id="PRO_5040977749" description="NEAT domain-containing protein" evidence="1">
    <location>
        <begin position="19"/>
        <end position="195"/>
    </location>
</feature>
<sequence length="195" mass="21039">MKGVYLVTLSLCSVVGLAILQQSTSYSIASVQSQNLVSIVRGRDALITTPTITADTTQPKQPTVTPSYDPYTITLYPTVPVTSSTSNTKAYTQSASAKTAEPSSTSSPPYHATITFMVNNHQLQNISIESVSAPADTNFTVQLMTQPTIYPNTQENFKVHILYPNASVPTSIPLTFTFSWLGGGATITYSYRILS</sequence>
<reference evidence="2" key="1">
    <citation type="submission" date="2022-03" db="EMBL/GenBank/DDBJ databases">
        <title>Draft Genome Sequence of Firmicute Strain S0AB, a Heterotrophic Iron/Sulfur-Oxidizing Extreme Acidophile.</title>
        <authorList>
            <person name="Vergara E."/>
            <person name="Pakostova E."/>
            <person name="Johnson D.B."/>
            <person name="Holmes D.S."/>
        </authorList>
    </citation>
    <scope>NUCLEOTIDE SEQUENCE</scope>
    <source>
        <strain evidence="2">S0AB</strain>
    </source>
</reference>
<proteinExistence type="predicted"/>
<feature type="signal peptide" evidence="1">
    <location>
        <begin position="1"/>
        <end position="18"/>
    </location>
</feature>
<dbReference type="EMBL" id="JALBUF010000004">
    <property type="protein sequence ID" value="MCI0183438.1"/>
    <property type="molecule type" value="Genomic_DNA"/>
</dbReference>
<dbReference type="RefSeq" id="WP_241713754.1">
    <property type="nucleotide sequence ID" value="NZ_JALBUF010000004.1"/>
</dbReference>
<evidence type="ECO:0000313" key="2">
    <source>
        <dbReference type="EMBL" id="MCI0183438.1"/>
    </source>
</evidence>
<name>A0A9X1V8V8_9BACL</name>
<evidence type="ECO:0008006" key="4">
    <source>
        <dbReference type="Google" id="ProtNLM"/>
    </source>
</evidence>
<gene>
    <name evidence="2" type="ORF">MM817_01715</name>
</gene>
<organism evidence="2 3">
    <name type="scientific">Sulfoacidibacillus ferrooxidans</name>
    <dbReference type="NCBI Taxonomy" id="2005001"/>
    <lineage>
        <taxon>Bacteria</taxon>
        <taxon>Bacillati</taxon>
        <taxon>Bacillota</taxon>
        <taxon>Bacilli</taxon>
        <taxon>Bacillales</taxon>
        <taxon>Alicyclobacillaceae</taxon>
        <taxon>Sulfoacidibacillus</taxon>
    </lineage>
</organism>
<keyword evidence="3" id="KW-1185">Reference proteome</keyword>
<evidence type="ECO:0000313" key="3">
    <source>
        <dbReference type="Proteomes" id="UP001139263"/>
    </source>
</evidence>
<dbReference type="AlphaFoldDB" id="A0A9X1V8V8"/>
<evidence type="ECO:0000256" key="1">
    <source>
        <dbReference type="SAM" id="SignalP"/>
    </source>
</evidence>
<dbReference type="Proteomes" id="UP001139263">
    <property type="component" value="Unassembled WGS sequence"/>
</dbReference>
<comment type="caution">
    <text evidence="2">The sequence shown here is derived from an EMBL/GenBank/DDBJ whole genome shotgun (WGS) entry which is preliminary data.</text>
</comment>